<keyword evidence="2" id="KW-1185">Reference proteome</keyword>
<reference evidence="1 2" key="1">
    <citation type="journal article" date="2021" name="Hortic Res">
        <title>High-quality reference genome and annotation aids understanding of berry development for evergreen blueberry (Vaccinium darrowii).</title>
        <authorList>
            <person name="Yu J."/>
            <person name="Hulse-Kemp A.M."/>
            <person name="Babiker E."/>
            <person name="Staton M."/>
        </authorList>
    </citation>
    <scope>NUCLEOTIDE SEQUENCE [LARGE SCALE GENOMIC DNA]</scope>
    <source>
        <strain evidence="2">cv. NJ 8807/NJ 8810</strain>
        <tissue evidence="1">Young leaf</tissue>
    </source>
</reference>
<dbReference type="EMBL" id="CM037158">
    <property type="protein sequence ID" value="KAH7853069.1"/>
    <property type="molecule type" value="Genomic_DNA"/>
</dbReference>
<evidence type="ECO:0000313" key="1">
    <source>
        <dbReference type="EMBL" id="KAH7853069.1"/>
    </source>
</evidence>
<accession>A0ACB7YIU6</accession>
<comment type="caution">
    <text evidence="1">The sequence shown here is derived from an EMBL/GenBank/DDBJ whole genome shotgun (WGS) entry which is preliminary data.</text>
</comment>
<proteinExistence type="predicted"/>
<gene>
    <name evidence="1" type="ORF">Vadar_032852</name>
</gene>
<evidence type="ECO:0000313" key="2">
    <source>
        <dbReference type="Proteomes" id="UP000828048"/>
    </source>
</evidence>
<protein>
    <submittedName>
        <fullName evidence="1">Uncharacterized protein</fullName>
    </submittedName>
</protein>
<dbReference type="Proteomes" id="UP000828048">
    <property type="component" value="Chromosome 8"/>
</dbReference>
<sequence>MSFYKHSNTSSSSSSSSSDDDGETKAIYRGAAIVVSVYERQRKKRQPHWGGSMKSRQYIRCDRIGADNILKRDYFIEGCTYSDEKFLRRFHMQKSLFMRIHDAVLAHDLV</sequence>
<name>A0ACB7YIU6_9ERIC</name>
<organism evidence="1 2">
    <name type="scientific">Vaccinium darrowii</name>
    <dbReference type="NCBI Taxonomy" id="229202"/>
    <lineage>
        <taxon>Eukaryota</taxon>
        <taxon>Viridiplantae</taxon>
        <taxon>Streptophyta</taxon>
        <taxon>Embryophyta</taxon>
        <taxon>Tracheophyta</taxon>
        <taxon>Spermatophyta</taxon>
        <taxon>Magnoliopsida</taxon>
        <taxon>eudicotyledons</taxon>
        <taxon>Gunneridae</taxon>
        <taxon>Pentapetalae</taxon>
        <taxon>asterids</taxon>
        <taxon>Ericales</taxon>
        <taxon>Ericaceae</taxon>
        <taxon>Vaccinioideae</taxon>
        <taxon>Vaccinieae</taxon>
        <taxon>Vaccinium</taxon>
    </lineage>
</organism>